<feature type="transmembrane region" description="Helical" evidence="1">
    <location>
        <begin position="215"/>
        <end position="240"/>
    </location>
</feature>
<feature type="transmembrane region" description="Helical" evidence="1">
    <location>
        <begin position="252"/>
        <end position="272"/>
    </location>
</feature>
<organism evidence="2">
    <name type="scientific">marine metagenome</name>
    <dbReference type="NCBI Taxonomy" id="408172"/>
    <lineage>
        <taxon>unclassified sequences</taxon>
        <taxon>metagenomes</taxon>
        <taxon>ecological metagenomes</taxon>
    </lineage>
</organism>
<feature type="transmembrane region" description="Helical" evidence="1">
    <location>
        <begin position="347"/>
        <end position="369"/>
    </location>
</feature>
<feature type="transmembrane region" description="Helical" evidence="1">
    <location>
        <begin position="90"/>
        <end position="110"/>
    </location>
</feature>
<gene>
    <name evidence="2" type="ORF">METZ01_LOCUS53005</name>
</gene>
<evidence type="ECO:0008006" key="3">
    <source>
        <dbReference type="Google" id="ProtNLM"/>
    </source>
</evidence>
<keyword evidence="1" id="KW-0472">Membrane</keyword>
<proteinExistence type="predicted"/>
<evidence type="ECO:0000256" key="1">
    <source>
        <dbReference type="SAM" id="Phobius"/>
    </source>
</evidence>
<keyword evidence="1" id="KW-1133">Transmembrane helix</keyword>
<feature type="transmembrane region" description="Helical" evidence="1">
    <location>
        <begin position="142"/>
        <end position="163"/>
    </location>
</feature>
<feature type="transmembrane region" description="Helical" evidence="1">
    <location>
        <begin position="116"/>
        <end position="135"/>
    </location>
</feature>
<keyword evidence="1" id="KW-0812">Transmembrane</keyword>
<feature type="transmembrane region" description="Helical" evidence="1">
    <location>
        <begin position="381"/>
        <end position="405"/>
    </location>
</feature>
<name>A0A381SA21_9ZZZZ</name>
<evidence type="ECO:0000313" key="2">
    <source>
        <dbReference type="EMBL" id="SVA00151.1"/>
    </source>
</evidence>
<dbReference type="EMBL" id="UINC01002772">
    <property type="protein sequence ID" value="SVA00151.1"/>
    <property type="molecule type" value="Genomic_DNA"/>
</dbReference>
<sequence>MKTRNTSCSQNDHIDKHRTHGAMTTTTSLILDHLHDPEELESLYRQDPEPFREAVEELIRASPDSIVLRGWRARLEYNQTVPDAKHGTKLWYALGICLAVGTLVRLPAIVFEEWWYYPRFGPLWIILGLAGYFLVRRPDRALLMTGVILAAIATGYVSLLPATRLGEDWYYTDSVVMALIHLPIALWCYLGMVFLGNSWRDARARVRFLRYNGELVILTSVVGLGGLVLSGLTAALFLLIDLDIAEWYFPNVGVFCAVAVPVGATYLFDAVFDRRTAIAPVLAHVFSPLFLIMIVTYLVIAFAEGANPFIDRSSLITFNGLLLLVLGISIFSLVERKRGADVGLIDYINLALVSLTLVINVIALSAILFRIASFGFTPNRVAVLGVNVIALVHLAWIFATYIGLVRRKVGIDAMDRVVGNYLPVYSAWAAVVAFLLPVVFGFG</sequence>
<accession>A0A381SA21</accession>
<protein>
    <recommendedName>
        <fullName evidence="3">DUF4153 domain-containing protein</fullName>
    </recommendedName>
</protein>
<reference evidence="2" key="1">
    <citation type="submission" date="2018-05" db="EMBL/GenBank/DDBJ databases">
        <authorList>
            <person name="Lanie J.A."/>
            <person name="Ng W.-L."/>
            <person name="Kazmierczak K.M."/>
            <person name="Andrzejewski T.M."/>
            <person name="Davidsen T.M."/>
            <person name="Wayne K.J."/>
            <person name="Tettelin H."/>
            <person name="Glass J.I."/>
            <person name="Rusch D."/>
            <person name="Podicherti R."/>
            <person name="Tsui H.-C.T."/>
            <person name="Winkler M.E."/>
        </authorList>
    </citation>
    <scope>NUCLEOTIDE SEQUENCE</scope>
</reference>
<feature type="transmembrane region" description="Helical" evidence="1">
    <location>
        <begin position="175"/>
        <end position="195"/>
    </location>
</feature>
<feature type="transmembrane region" description="Helical" evidence="1">
    <location>
        <begin position="417"/>
        <end position="440"/>
    </location>
</feature>
<feature type="transmembrane region" description="Helical" evidence="1">
    <location>
        <begin position="315"/>
        <end position="335"/>
    </location>
</feature>
<dbReference type="AlphaFoldDB" id="A0A381SA21"/>
<feature type="transmembrane region" description="Helical" evidence="1">
    <location>
        <begin position="281"/>
        <end position="303"/>
    </location>
</feature>